<evidence type="ECO:0000256" key="5">
    <source>
        <dbReference type="ARBA" id="ARBA00023002"/>
    </source>
</evidence>
<dbReference type="InterPro" id="IPR023753">
    <property type="entry name" value="FAD/NAD-binding_dom"/>
</dbReference>
<keyword evidence="7 8" id="KW-0676">Redox-active center</keyword>
<protein>
    <recommendedName>
        <fullName evidence="8">Thioredoxin reductase</fullName>
        <ecNumber evidence="8">1.8.1.9</ecNumber>
    </recommendedName>
</protein>
<organism evidence="11 12">
    <name type="scientific">Coemansia javaensis</name>
    <dbReference type="NCBI Taxonomy" id="2761396"/>
    <lineage>
        <taxon>Eukaryota</taxon>
        <taxon>Fungi</taxon>
        <taxon>Fungi incertae sedis</taxon>
        <taxon>Zoopagomycota</taxon>
        <taxon>Kickxellomycotina</taxon>
        <taxon>Kickxellomycetes</taxon>
        <taxon>Kickxellales</taxon>
        <taxon>Kickxellaceae</taxon>
        <taxon>Coemansia</taxon>
    </lineage>
</organism>
<evidence type="ECO:0000256" key="8">
    <source>
        <dbReference type="RuleBase" id="RU003880"/>
    </source>
</evidence>
<dbReference type="GO" id="GO:0004791">
    <property type="term" value="F:thioredoxin-disulfide reductase (NADPH) activity"/>
    <property type="evidence" value="ECO:0007669"/>
    <property type="project" value="UniProtKB-UniRule"/>
</dbReference>
<dbReference type="InterPro" id="IPR036188">
    <property type="entry name" value="FAD/NAD-bd_sf"/>
</dbReference>
<keyword evidence="5 8" id="KW-0560">Oxidoreductase</keyword>
<dbReference type="InterPro" id="IPR005982">
    <property type="entry name" value="Thioredox_Rdtase"/>
</dbReference>
<evidence type="ECO:0000259" key="10">
    <source>
        <dbReference type="Pfam" id="PF07992"/>
    </source>
</evidence>
<dbReference type="FunFam" id="3.50.50.60:FF:000064">
    <property type="entry name" value="Thioredoxin reductase"/>
    <property type="match status" value="1"/>
</dbReference>
<name>A0A9W8H5H6_9FUNG</name>
<dbReference type="OrthoDB" id="371245at2759"/>
<dbReference type="PROSITE" id="PS00573">
    <property type="entry name" value="PYRIDINE_REDOX_2"/>
    <property type="match status" value="1"/>
</dbReference>
<feature type="domain" description="FAD/NAD(P)-binding" evidence="10">
    <location>
        <begin position="4"/>
        <end position="305"/>
    </location>
</feature>
<dbReference type="PRINTS" id="PR00469">
    <property type="entry name" value="PNDRDTASEII"/>
</dbReference>
<evidence type="ECO:0000256" key="1">
    <source>
        <dbReference type="ARBA" id="ARBA00009333"/>
    </source>
</evidence>
<dbReference type="Pfam" id="PF07992">
    <property type="entry name" value="Pyr_redox_2"/>
    <property type="match status" value="1"/>
</dbReference>
<evidence type="ECO:0000256" key="2">
    <source>
        <dbReference type="ARBA" id="ARBA00022630"/>
    </source>
</evidence>
<keyword evidence="4 9" id="KW-0521">NADP</keyword>
<proteinExistence type="inferred from homology"/>
<dbReference type="Gene3D" id="3.50.50.60">
    <property type="entry name" value="FAD/NAD(P)-binding domain"/>
    <property type="match status" value="2"/>
</dbReference>
<dbReference type="GO" id="GO:0005737">
    <property type="term" value="C:cytoplasm"/>
    <property type="evidence" value="ECO:0007669"/>
    <property type="project" value="InterPro"/>
</dbReference>
<sequence length="330" mass="35115">MHTKVAIVGSGPAGHTAAIYAARANLEPVLFEGMMAGGVAPGGQLTTTTDVENFPGFPQGIMGGELTDKLREQSERFGTRIITETITRVDLAARPFKLWREGADSDAHEPDTCDALIVATGATAKRLGIKGEDTYWQRGMSACAVCDGAAPVFRNKPLVVIGGGDSACEEASFLTKYASQVYIAVRRDVFRASSIMARRAASNPKITILWNTHVTEAKGDGKTLTHVELQDAKTGETRDLAVSGLFYAIGHTPNTAFLQGQLETDETGYLLVKPGSTVTNVRGVFAAGDVQDKHYRQAITAAGTGCMAALDAEKYLSDLAAEEQEQASKL</sequence>
<keyword evidence="2 8" id="KW-0285">Flavoprotein</keyword>
<evidence type="ECO:0000313" key="11">
    <source>
        <dbReference type="EMBL" id="KAJ2778596.1"/>
    </source>
</evidence>
<gene>
    <name evidence="11" type="primary">TRR1</name>
    <name evidence="11" type="ORF">H4R18_004510</name>
</gene>
<keyword evidence="12" id="KW-1185">Reference proteome</keyword>
<keyword evidence="6" id="KW-1015">Disulfide bond</keyword>
<dbReference type="GO" id="GO:0019430">
    <property type="term" value="P:removal of superoxide radicals"/>
    <property type="evidence" value="ECO:0007669"/>
    <property type="project" value="UniProtKB-UniRule"/>
</dbReference>
<dbReference type="Proteomes" id="UP001140217">
    <property type="component" value="Unassembled WGS sequence"/>
</dbReference>
<dbReference type="EC" id="1.8.1.9" evidence="8"/>
<dbReference type="PANTHER" id="PTHR48105">
    <property type="entry name" value="THIOREDOXIN REDUCTASE 1-RELATED-RELATED"/>
    <property type="match status" value="1"/>
</dbReference>
<dbReference type="AlphaFoldDB" id="A0A9W8H5H6"/>
<comment type="caution">
    <text evidence="11">The sequence shown here is derived from an EMBL/GenBank/DDBJ whole genome shotgun (WGS) entry which is preliminary data.</text>
</comment>
<comment type="catalytic activity">
    <reaction evidence="8">
        <text>[thioredoxin]-dithiol + NADP(+) = [thioredoxin]-disulfide + NADPH + H(+)</text>
        <dbReference type="Rhea" id="RHEA:20345"/>
        <dbReference type="Rhea" id="RHEA-COMP:10698"/>
        <dbReference type="Rhea" id="RHEA-COMP:10700"/>
        <dbReference type="ChEBI" id="CHEBI:15378"/>
        <dbReference type="ChEBI" id="CHEBI:29950"/>
        <dbReference type="ChEBI" id="CHEBI:50058"/>
        <dbReference type="ChEBI" id="CHEBI:57783"/>
        <dbReference type="ChEBI" id="CHEBI:58349"/>
        <dbReference type="EC" id="1.8.1.9"/>
    </reaction>
</comment>
<dbReference type="PRINTS" id="PR00368">
    <property type="entry name" value="FADPNR"/>
</dbReference>
<comment type="subunit">
    <text evidence="8">Homodimer.</text>
</comment>
<accession>A0A9W8H5H6</accession>
<dbReference type="NCBIfam" id="TIGR01292">
    <property type="entry name" value="TRX_reduct"/>
    <property type="match status" value="1"/>
</dbReference>
<comment type="cofactor">
    <cofactor evidence="9">
        <name>FAD</name>
        <dbReference type="ChEBI" id="CHEBI:57692"/>
    </cofactor>
    <text evidence="9">Binds 1 FAD per subunit.</text>
</comment>
<reference evidence="11" key="1">
    <citation type="submission" date="2022-07" db="EMBL/GenBank/DDBJ databases">
        <title>Phylogenomic reconstructions and comparative analyses of Kickxellomycotina fungi.</title>
        <authorList>
            <person name="Reynolds N.K."/>
            <person name="Stajich J.E."/>
            <person name="Barry K."/>
            <person name="Grigoriev I.V."/>
            <person name="Crous P."/>
            <person name="Smith M.E."/>
        </authorList>
    </citation>
    <scope>NUCLEOTIDE SEQUENCE</scope>
    <source>
        <strain evidence="11">NBRC 105414</strain>
    </source>
</reference>
<dbReference type="InterPro" id="IPR008255">
    <property type="entry name" value="Pyr_nucl-diS_OxRdtase_2_AS"/>
</dbReference>
<dbReference type="InterPro" id="IPR050097">
    <property type="entry name" value="Ferredoxin-NADP_redctase_2"/>
</dbReference>
<comment type="similarity">
    <text evidence="1 8">Belongs to the class-II pyridine nucleotide-disulfide oxidoreductase family.</text>
</comment>
<evidence type="ECO:0000256" key="9">
    <source>
        <dbReference type="RuleBase" id="RU003881"/>
    </source>
</evidence>
<dbReference type="EMBL" id="JANBUL010000220">
    <property type="protein sequence ID" value="KAJ2778596.1"/>
    <property type="molecule type" value="Genomic_DNA"/>
</dbReference>
<evidence type="ECO:0000256" key="6">
    <source>
        <dbReference type="ARBA" id="ARBA00023157"/>
    </source>
</evidence>
<keyword evidence="3 8" id="KW-0274">FAD</keyword>
<evidence type="ECO:0000256" key="4">
    <source>
        <dbReference type="ARBA" id="ARBA00022857"/>
    </source>
</evidence>
<evidence type="ECO:0000256" key="3">
    <source>
        <dbReference type="ARBA" id="ARBA00022827"/>
    </source>
</evidence>
<evidence type="ECO:0000256" key="7">
    <source>
        <dbReference type="ARBA" id="ARBA00023284"/>
    </source>
</evidence>
<dbReference type="SUPFAM" id="SSF51905">
    <property type="entry name" value="FAD/NAD(P)-binding domain"/>
    <property type="match status" value="1"/>
</dbReference>
<evidence type="ECO:0000313" key="12">
    <source>
        <dbReference type="Proteomes" id="UP001140217"/>
    </source>
</evidence>